<dbReference type="FunFam" id="1.20.1070.10:FF:000082">
    <property type="entry name" value="Olfactory receptor 1A1"/>
    <property type="match status" value="1"/>
</dbReference>
<dbReference type="PROSITE" id="PS50262">
    <property type="entry name" value="G_PROTEIN_RECEP_F1_2"/>
    <property type="match status" value="1"/>
</dbReference>
<evidence type="ECO:0000256" key="8">
    <source>
        <dbReference type="ARBA" id="ARBA00022725"/>
    </source>
</evidence>
<keyword evidence="8 16" id="KW-0552">Olfaction</keyword>
<keyword evidence="11 16" id="KW-0472">Membrane</keyword>
<keyword evidence="14 15" id="KW-0807">Transducer</keyword>
<dbReference type="STRING" id="9365.ENSEEUP00000008211"/>
<dbReference type="InterPro" id="IPR017452">
    <property type="entry name" value="GPCR_Rhodpsn_7TM"/>
</dbReference>
<proteinExistence type="inferred from homology"/>
<evidence type="ECO:0000256" key="7">
    <source>
        <dbReference type="ARBA" id="ARBA00022692"/>
    </source>
</evidence>
<feature type="transmembrane region" description="Helical" evidence="16">
    <location>
        <begin position="62"/>
        <end position="83"/>
    </location>
</feature>
<evidence type="ECO:0000256" key="10">
    <source>
        <dbReference type="ARBA" id="ARBA00023040"/>
    </source>
</evidence>
<comment type="similarity">
    <text evidence="4 15">Belongs to the G-protein coupled receptor 1 family.</text>
</comment>
<evidence type="ECO:0000256" key="6">
    <source>
        <dbReference type="ARBA" id="ARBA00022606"/>
    </source>
</evidence>
<dbReference type="eggNOG" id="ENOG502SHUD">
    <property type="taxonomic scope" value="Eukaryota"/>
</dbReference>
<dbReference type="GO" id="GO:0005886">
    <property type="term" value="C:plasma membrane"/>
    <property type="evidence" value="ECO:0007669"/>
    <property type="project" value="UniProtKB-SubCell"/>
</dbReference>
<evidence type="ECO:0000256" key="15">
    <source>
        <dbReference type="RuleBase" id="RU000688"/>
    </source>
</evidence>
<evidence type="ECO:0000259" key="17">
    <source>
        <dbReference type="PROSITE" id="PS50262"/>
    </source>
</evidence>
<dbReference type="PRINTS" id="PR00245">
    <property type="entry name" value="OLFACTORYR"/>
</dbReference>
<dbReference type="Proteomes" id="UP001652624">
    <property type="component" value="Chromosome 10"/>
</dbReference>
<keyword evidence="18" id="KW-1185">Reference proteome</keyword>
<accession>A0A1S3ASM2</accession>
<dbReference type="Pfam" id="PF13853">
    <property type="entry name" value="7tm_4"/>
    <property type="match status" value="1"/>
</dbReference>
<evidence type="ECO:0000256" key="12">
    <source>
        <dbReference type="ARBA" id="ARBA00023157"/>
    </source>
</evidence>
<dbReference type="FunFam" id="1.10.1220.70:FF:000001">
    <property type="entry name" value="Olfactory receptor"/>
    <property type="match status" value="1"/>
</dbReference>
<feature type="domain" description="G-protein coupled receptors family 1 profile" evidence="17">
    <location>
        <begin position="42"/>
        <end position="291"/>
    </location>
</feature>
<comment type="subcellular location">
    <subcellularLocation>
        <location evidence="3 16">Cell membrane</location>
        <topology evidence="3 16">Multi-pass membrane protein</topology>
    </subcellularLocation>
</comment>
<feature type="transmembrane region" description="Helical" evidence="16">
    <location>
        <begin position="273"/>
        <end position="293"/>
    </location>
</feature>
<evidence type="ECO:0000256" key="9">
    <source>
        <dbReference type="ARBA" id="ARBA00022989"/>
    </source>
</evidence>
<feature type="transmembrane region" description="Helical" evidence="16">
    <location>
        <begin position="28"/>
        <end position="50"/>
    </location>
</feature>
<evidence type="ECO:0000256" key="11">
    <source>
        <dbReference type="ARBA" id="ARBA00023136"/>
    </source>
</evidence>
<name>A0A1S3ASM2_ERIEU</name>
<evidence type="ECO:0000256" key="5">
    <source>
        <dbReference type="ARBA" id="ARBA00022475"/>
    </source>
</evidence>
<comment type="function">
    <text evidence="2">Putative odorant or sperm cell receptor.</text>
</comment>
<evidence type="ECO:0000256" key="3">
    <source>
        <dbReference type="ARBA" id="ARBA00004651"/>
    </source>
</evidence>
<dbReference type="PRINTS" id="PR00237">
    <property type="entry name" value="GPCRRHODOPSN"/>
</dbReference>
<evidence type="ECO:0000256" key="16">
    <source>
        <dbReference type="RuleBase" id="RU363047"/>
    </source>
</evidence>
<dbReference type="OMA" id="MAWLVSH"/>
<dbReference type="PROSITE" id="PS00237">
    <property type="entry name" value="G_PROTEIN_RECEP_F1_1"/>
    <property type="match status" value="1"/>
</dbReference>
<evidence type="ECO:0000313" key="18">
    <source>
        <dbReference type="Proteomes" id="UP001652624"/>
    </source>
</evidence>
<dbReference type="GO" id="GO:0004930">
    <property type="term" value="F:G protein-coupled receptor activity"/>
    <property type="evidence" value="ECO:0007669"/>
    <property type="project" value="UniProtKB-KW"/>
</dbReference>
<feature type="transmembrane region" description="Helical" evidence="16">
    <location>
        <begin position="208"/>
        <end position="227"/>
    </location>
</feature>
<dbReference type="AlphaFoldDB" id="A0A1S3ASM2"/>
<dbReference type="OrthoDB" id="9437697at2759"/>
<gene>
    <name evidence="19" type="primary">LOC103129014</name>
</gene>
<keyword evidence="10 15" id="KW-0297">G-protein coupled receptor</keyword>
<evidence type="ECO:0000256" key="14">
    <source>
        <dbReference type="ARBA" id="ARBA00023224"/>
    </source>
</evidence>
<dbReference type="GO" id="GO:0004984">
    <property type="term" value="F:olfactory receptor activity"/>
    <property type="evidence" value="ECO:0007669"/>
    <property type="project" value="InterPro"/>
</dbReference>
<feature type="transmembrane region" description="Helical" evidence="16">
    <location>
        <begin position="141"/>
        <end position="163"/>
    </location>
</feature>
<keyword evidence="9 16" id="KW-1133">Transmembrane helix</keyword>
<dbReference type="InterPro" id="IPR000276">
    <property type="entry name" value="GPCR_Rhodpsn"/>
</dbReference>
<keyword evidence="5 16" id="KW-1003">Cell membrane</keyword>
<dbReference type="PANTHER" id="PTHR48001">
    <property type="entry name" value="OLFACTORY RECEPTOR"/>
    <property type="match status" value="1"/>
</dbReference>
<evidence type="ECO:0000256" key="13">
    <source>
        <dbReference type="ARBA" id="ARBA00023170"/>
    </source>
</evidence>
<feature type="transmembrane region" description="Helical" evidence="16">
    <location>
        <begin position="103"/>
        <end position="121"/>
    </location>
</feature>
<evidence type="ECO:0000256" key="2">
    <source>
        <dbReference type="ARBA" id="ARBA00003929"/>
    </source>
</evidence>
<keyword evidence="13 15" id="KW-0675">Receptor</keyword>
<dbReference type="SUPFAM" id="SSF81321">
    <property type="entry name" value="Family A G protein-coupled receptor-like"/>
    <property type="match status" value="1"/>
</dbReference>
<feature type="transmembrane region" description="Helical" evidence="16">
    <location>
        <begin position="239"/>
        <end position="261"/>
    </location>
</feature>
<evidence type="ECO:0000256" key="1">
    <source>
        <dbReference type="ARBA" id="ARBA00002936"/>
    </source>
</evidence>
<keyword evidence="7 15" id="KW-0812">Transmembrane</keyword>
<comment type="function">
    <text evidence="1">Odorant receptor.</text>
</comment>
<reference evidence="19" key="1">
    <citation type="submission" date="2025-08" db="UniProtKB">
        <authorList>
            <consortium name="RefSeq"/>
        </authorList>
    </citation>
    <scope>IDENTIFICATION</scope>
</reference>
<dbReference type="Gene3D" id="1.20.1070.10">
    <property type="entry name" value="Rhodopsin 7-helix transmembrane proteins"/>
    <property type="match status" value="1"/>
</dbReference>
<keyword evidence="6 16" id="KW-0716">Sensory transduction</keyword>
<keyword evidence="12" id="KW-1015">Disulfide bond</keyword>
<dbReference type="CDD" id="cd15235">
    <property type="entry name" value="7tmA_OR1A-like"/>
    <property type="match status" value="1"/>
</dbReference>
<sequence length="316" mass="34472">MDAANESSEDAPFILLGLTTNPRQRQPLFVLFLILYVAGILGNGLIVAAIRASPTLHAPMYFLLAHLSFADLCFTSVTVPKMLANLLVQDSSISLAGCLTQMYFFFALGVTDSCLLATMAYDRYVAIRHPLHYATRMSRSVCTGLVGTAWLVSHAHSLLHILLMARLSFCASHQVPHFFCDHQPLLRLSCSDTRHIQLLIFTEGASVLVTPFLLILASYGAIAVAVFRLPSASGRLRAVSTCGSHLAVVSLFYGTVIAVYFQPTSRYEAERGRVATVMYTVVTPMLNPVIYSLRNRDVQGALRGLLTGRKISASGS</sequence>
<evidence type="ECO:0000313" key="19">
    <source>
        <dbReference type="RefSeq" id="XP_007540017.1"/>
    </source>
</evidence>
<organism evidence="18 19">
    <name type="scientific">Erinaceus europaeus</name>
    <name type="common">Western European hedgehog</name>
    <dbReference type="NCBI Taxonomy" id="9365"/>
    <lineage>
        <taxon>Eukaryota</taxon>
        <taxon>Metazoa</taxon>
        <taxon>Chordata</taxon>
        <taxon>Craniata</taxon>
        <taxon>Vertebrata</taxon>
        <taxon>Euteleostomi</taxon>
        <taxon>Mammalia</taxon>
        <taxon>Eutheria</taxon>
        <taxon>Laurasiatheria</taxon>
        <taxon>Eulipotyphla</taxon>
        <taxon>Erinaceidae</taxon>
        <taxon>Erinaceinae</taxon>
        <taxon>Erinaceus</taxon>
    </lineage>
</organism>
<dbReference type="InParanoid" id="A0A1S3ASM2"/>
<dbReference type="InterPro" id="IPR000725">
    <property type="entry name" value="Olfact_rcpt"/>
</dbReference>
<dbReference type="RefSeq" id="XP_007540017.1">
    <property type="nucleotide sequence ID" value="XM_007539955.1"/>
</dbReference>
<dbReference type="GeneID" id="103129014"/>
<evidence type="ECO:0000256" key="4">
    <source>
        <dbReference type="ARBA" id="ARBA00010663"/>
    </source>
</evidence>
<protein>
    <recommendedName>
        <fullName evidence="16">Olfactory receptor</fullName>
    </recommendedName>
</protein>